<organism evidence="1 2">
    <name type="scientific">Coprococcus comes</name>
    <dbReference type="NCBI Taxonomy" id="410072"/>
    <lineage>
        <taxon>Bacteria</taxon>
        <taxon>Bacillati</taxon>
        <taxon>Bacillota</taxon>
        <taxon>Clostridia</taxon>
        <taxon>Lachnospirales</taxon>
        <taxon>Lachnospiraceae</taxon>
        <taxon>Coprococcus</taxon>
    </lineage>
</organism>
<sequence length="47" mass="5436">MLEQGGKDNFLKLIYEQTISKAEEIYGSLLYDIKNEVEREILLGIDC</sequence>
<protein>
    <submittedName>
        <fullName evidence="1">Uncharacterized protein</fullName>
    </submittedName>
</protein>
<evidence type="ECO:0000313" key="2">
    <source>
        <dbReference type="Proteomes" id="UP001145109"/>
    </source>
</evidence>
<proteinExistence type="predicted"/>
<reference evidence="1" key="2">
    <citation type="submission" date="2022-11" db="EMBL/GenBank/DDBJ databases">
        <title>Draft genome sequence of Coprococcus comes strain 31264.</title>
        <authorList>
            <person name="Hisatomi A."/>
            <person name="Ohkuma M."/>
            <person name="Sakamoto M."/>
        </authorList>
    </citation>
    <scope>NUCLEOTIDE SEQUENCE</scope>
    <source>
        <strain evidence="1">JCM 31264</strain>
    </source>
</reference>
<dbReference type="EMBL" id="BSCI01000005">
    <property type="protein sequence ID" value="GLG86572.1"/>
    <property type="molecule type" value="Genomic_DNA"/>
</dbReference>
<name>A0AA37QEA6_9FIRM</name>
<dbReference type="AlphaFoldDB" id="A0AA37QEA6"/>
<dbReference type="Proteomes" id="UP001145109">
    <property type="component" value="Unassembled WGS sequence"/>
</dbReference>
<evidence type="ECO:0000313" key="1">
    <source>
        <dbReference type="EMBL" id="GLG86572.1"/>
    </source>
</evidence>
<accession>A0AA37QEA6</accession>
<gene>
    <name evidence="1" type="ORF">comes_11170</name>
</gene>
<comment type="caution">
    <text evidence="1">The sequence shown here is derived from an EMBL/GenBank/DDBJ whole genome shotgun (WGS) entry which is preliminary data.</text>
</comment>
<reference evidence="1" key="1">
    <citation type="submission" date="2022-09" db="EMBL/GenBank/DDBJ databases">
        <title>Draft genome sequence of Coprococcus comes strain 31264.</title>
        <authorList>
            <person name="Atsushi H."/>
            <person name="Moriya O."/>
            <person name="Mitsuo S."/>
        </authorList>
    </citation>
    <scope>NUCLEOTIDE SEQUENCE</scope>
    <source>
        <strain evidence="1">JCM 31264</strain>
    </source>
</reference>